<protein>
    <submittedName>
        <fullName evidence="2">Heavy-metal-associated domain-containing protein</fullName>
    </submittedName>
</protein>
<keyword evidence="3" id="KW-1185">Reference proteome</keyword>
<dbReference type="InterPro" id="IPR036163">
    <property type="entry name" value="HMA_dom_sf"/>
</dbReference>
<evidence type="ECO:0000313" key="2">
    <source>
        <dbReference type="EMBL" id="NJC72466.1"/>
    </source>
</evidence>
<dbReference type="CDD" id="cd00371">
    <property type="entry name" value="HMA"/>
    <property type="match status" value="1"/>
</dbReference>
<keyword evidence="1" id="KW-0479">Metal-binding</keyword>
<name>A0ABX0Y275_9ACTN</name>
<sequence length="422" mass="45859">MGVTAADSYDRTAAARVLAGLAHAGLFASDLTGSDAAPVGDRTRIAYTATPMTAEPGSHLTYSQRRYLERFMRPCPPRMLTSATHRVVWTDSAGVPNTGHFGPGALGPVVPIAVRETTLALWRDLAANAVLADAVARLDPGDRAVLAATTTDQEPLEIFRIGVEAAGRALAQHALLAHQTPYATPAAFARGMRDCGIFSLVATRWFWELQASTYRRGMIHVAFATLPNGTVRYAAESLDTLRAMKDATIAEARAVMRKATGAEGLTVEQAVARYHDELDLISKQYALMDEDTQPRCLAQMTNVVGGERFSVLPVVVRKYVETFVRVLEVVELTERTADPVEDATPTDALTDADDGRFHVPDMNCRHCQTTIRGLLESMGVDVVEVNLTTKRVVAEFRSARNRQRAFEAIRDSGYTVVSGPTV</sequence>
<evidence type="ECO:0000313" key="3">
    <source>
        <dbReference type="Proteomes" id="UP000722989"/>
    </source>
</evidence>
<comment type="caution">
    <text evidence="2">The sequence shown here is derived from an EMBL/GenBank/DDBJ whole genome shotgun (WGS) entry which is preliminary data.</text>
</comment>
<gene>
    <name evidence="2" type="ORF">HC031_22495</name>
</gene>
<dbReference type="Gene3D" id="3.30.70.100">
    <property type="match status" value="1"/>
</dbReference>
<proteinExistence type="predicted"/>
<dbReference type="SUPFAM" id="SSF55008">
    <property type="entry name" value="HMA, heavy metal-associated domain"/>
    <property type="match status" value="1"/>
</dbReference>
<dbReference type="InterPro" id="IPR017969">
    <property type="entry name" value="Heavy-metal-associated_CS"/>
</dbReference>
<dbReference type="Proteomes" id="UP000722989">
    <property type="component" value="Unassembled WGS sequence"/>
</dbReference>
<dbReference type="EMBL" id="JAATVY010000018">
    <property type="protein sequence ID" value="NJC72466.1"/>
    <property type="molecule type" value="Genomic_DNA"/>
</dbReference>
<accession>A0ABX0Y275</accession>
<dbReference type="PROSITE" id="PS01047">
    <property type="entry name" value="HMA_1"/>
    <property type="match status" value="1"/>
</dbReference>
<dbReference type="InterPro" id="IPR006121">
    <property type="entry name" value="HMA_dom"/>
</dbReference>
<evidence type="ECO:0000256" key="1">
    <source>
        <dbReference type="ARBA" id="ARBA00022723"/>
    </source>
</evidence>
<reference evidence="2 3" key="1">
    <citation type="submission" date="2020-03" db="EMBL/GenBank/DDBJ databases">
        <title>WGS of the type strain of Planosporangium spp.</title>
        <authorList>
            <person name="Thawai C."/>
        </authorList>
    </citation>
    <scope>NUCLEOTIDE SEQUENCE [LARGE SCALE GENOMIC DNA]</scope>
    <source>
        <strain evidence="2 3">TBRC 5610</strain>
    </source>
</reference>
<organism evidence="2 3">
    <name type="scientific">Planosporangium thailandense</name>
    <dbReference type="NCBI Taxonomy" id="765197"/>
    <lineage>
        <taxon>Bacteria</taxon>
        <taxon>Bacillati</taxon>
        <taxon>Actinomycetota</taxon>
        <taxon>Actinomycetes</taxon>
        <taxon>Micromonosporales</taxon>
        <taxon>Micromonosporaceae</taxon>
        <taxon>Planosporangium</taxon>
    </lineage>
</organism>